<sequence>MQNVLWEI</sequence>
<protein>
    <submittedName>
        <fullName evidence="1">Uncharacterized protein</fullName>
    </submittedName>
</protein>
<reference evidence="1 2" key="1">
    <citation type="submission" date="2016-08" db="EMBL/GenBank/DDBJ databases">
        <authorList>
            <person name="Seilhamer J.J."/>
        </authorList>
    </citation>
    <scope>NUCLEOTIDE SEQUENCE [LARGE SCALE GENOMIC DNA]</scope>
    <source>
        <strain evidence="1 2">IEBC_T61001</strain>
    </source>
</reference>
<dbReference type="EMBL" id="FMBI01000028">
    <property type="protein sequence ID" value="SCC29361.1"/>
    <property type="molecule type" value="Genomic_DNA"/>
</dbReference>
<accession>A0A1C4DDE2</accession>
<evidence type="ECO:0000313" key="2">
    <source>
        <dbReference type="Proteomes" id="UP000195991"/>
    </source>
</evidence>
<evidence type="ECO:0000313" key="1">
    <source>
        <dbReference type="EMBL" id="SCC29361.1"/>
    </source>
</evidence>
<dbReference type="Proteomes" id="UP000195991">
    <property type="component" value="Unassembled WGS sequence"/>
</dbReference>
<gene>
    <name evidence="1" type="ORF">BTT61001_02341</name>
</gene>
<organism evidence="1 2">
    <name type="scientific">Bacillus thuringiensis</name>
    <dbReference type="NCBI Taxonomy" id="1428"/>
    <lineage>
        <taxon>Bacteria</taxon>
        <taxon>Bacillati</taxon>
        <taxon>Bacillota</taxon>
        <taxon>Bacilli</taxon>
        <taxon>Bacillales</taxon>
        <taxon>Bacillaceae</taxon>
        <taxon>Bacillus</taxon>
        <taxon>Bacillus cereus group</taxon>
    </lineage>
</organism>
<proteinExistence type="predicted"/>
<name>A0A1C4DDE2_BACTU</name>